<accession>A0ABW0NJ74</accession>
<evidence type="ECO:0000313" key="2">
    <source>
        <dbReference type="Proteomes" id="UP001596037"/>
    </source>
</evidence>
<gene>
    <name evidence="1" type="ORF">ACFPOE_21230</name>
</gene>
<comment type="caution">
    <text evidence="1">The sequence shown here is derived from an EMBL/GenBank/DDBJ whole genome shotgun (WGS) entry which is preliminary data.</text>
</comment>
<name>A0ABW0NJ74_9BURK</name>
<reference evidence="2" key="1">
    <citation type="journal article" date="2019" name="Int. J. Syst. Evol. Microbiol.">
        <title>The Global Catalogue of Microorganisms (GCM) 10K type strain sequencing project: providing services to taxonomists for standard genome sequencing and annotation.</title>
        <authorList>
            <consortium name="The Broad Institute Genomics Platform"/>
            <consortium name="The Broad Institute Genome Sequencing Center for Infectious Disease"/>
            <person name="Wu L."/>
            <person name="Ma J."/>
        </authorList>
    </citation>
    <scope>NUCLEOTIDE SEQUENCE [LARGE SCALE GENOMIC DNA]</scope>
    <source>
        <strain evidence="2">CCUG 57401</strain>
    </source>
</reference>
<evidence type="ECO:0000313" key="1">
    <source>
        <dbReference type="EMBL" id="MFC5500080.1"/>
    </source>
</evidence>
<keyword evidence="2" id="KW-1185">Reference proteome</keyword>
<dbReference type="RefSeq" id="WP_376852324.1">
    <property type="nucleotide sequence ID" value="NZ_JBHSMF010000010.1"/>
</dbReference>
<organism evidence="1 2">
    <name type="scientific">Caenimonas terrae</name>
    <dbReference type="NCBI Taxonomy" id="696074"/>
    <lineage>
        <taxon>Bacteria</taxon>
        <taxon>Pseudomonadati</taxon>
        <taxon>Pseudomonadota</taxon>
        <taxon>Betaproteobacteria</taxon>
        <taxon>Burkholderiales</taxon>
        <taxon>Comamonadaceae</taxon>
        <taxon>Caenimonas</taxon>
    </lineage>
</organism>
<dbReference type="EMBL" id="JBHSMF010000010">
    <property type="protein sequence ID" value="MFC5500080.1"/>
    <property type="molecule type" value="Genomic_DNA"/>
</dbReference>
<dbReference type="Proteomes" id="UP001596037">
    <property type="component" value="Unassembled WGS sequence"/>
</dbReference>
<proteinExistence type="predicted"/>
<protein>
    <submittedName>
        <fullName evidence="1">Imm49 family immunity protein</fullName>
    </submittedName>
</protein>
<sequence length="163" mass="17825">MCSECRERPRQRHCKPCAIVGTRRGERDVRLVRAWGSGCDEAVVPCGGQAGPGAVPDGRRHAQYPSEDAPTVPAAQFLLALAEHDVGKMEAVLQSLVTPRSVAGRNNDESGFTEDLISKAAVIYAKIAWRDGYRLQPNSPLVPEEWLPATPLAKYSNHYGFLN</sequence>